<sequence>MFVMILLQPGLGVRTIGEWCSPRSLYSLDIPSGLYALRCFTTRCSDQEDDRVYSTVMKR</sequence>
<organism evidence="1 2">
    <name type="scientific">Rhodococcus spongiicola</name>
    <dbReference type="NCBI Taxonomy" id="2487352"/>
    <lineage>
        <taxon>Bacteria</taxon>
        <taxon>Bacillati</taxon>
        <taxon>Actinomycetota</taxon>
        <taxon>Actinomycetes</taxon>
        <taxon>Mycobacteriales</taxon>
        <taxon>Nocardiaceae</taxon>
        <taxon>Rhodococcus</taxon>
    </lineage>
</organism>
<comment type="caution">
    <text evidence="1">The sequence shown here is derived from an EMBL/GenBank/DDBJ whole genome shotgun (WGS) entry which is preliminary data.</text>
</comment>
<evidence type="ECO:0000313" key="2">
    <source>
        <dbReference type="Proteomes" id="UP000284333"/>
    </source>
</evidence>
<dbReference type="Proteomes" id="UP000284333">
    <property type="component" value="Unassembled WGS sequence"/>
</dbReference>
<reference evidence="1 2" key="1">
    <citation type="submission" date="2018-11" db="EMBL/GenBank/DDBJ databases">
        <title>Rhodococcus spongicola sp. nov. and Rhodococcus xishaensis sp. nov. from marine sponges.</title>
        <authorList>
            <person name="Li L."/>
            <person name="Lin H.W."/>
        </authorList>
    </citation>
    <scope>NUCLEOTIDE SEQUENCE [LARGE SCALE GENOMIC DNA]</scope>
    <source>
        <strain evidence="1 2">LHW50502</strain>
    </source>
</reference>
<gene>
    <name evidence="1" type="ORF">EF834_14555</name>
</gene>
<name>A0A3S3DZ81_9NOCA</name>
<dbReference type="AlphaFoldDB" id="A0A3S3DZ81"/>
<accession>A0A3S3DZ81</accession>
<evidence type="ECO:0000313" key="1">
    <source>
        <dbReference type="EMBL" id="RVW01629.1"/>
    </source>
</evidence>
<protein>
    <submittedName>
        <fullName evidence="1">Uncharacterized protein</fullName>
    </submittedName>
</protein>
<keyword evidence="2" id="KW-1185">Reference proteome</keyword>
<dbReference type="EMBL" id="RKLN01000005">
    <property type="protein sequence ID" value="RVW01629.1"/>
    <property type="molecule type" value="Genomic_DNA"/>
</dbReference>
<proteinExistence type="predicted"/>